<dbReference type="Proteomes" id="UP000800035">
    <property type="component" value="Unassembled WGS sequence"/>
</dbReference>
<dbReference type="AlphaFoldDB" id="A0A6A5TUJ1"/>
<organism evidence="2 3">
    <name type="scientific">Byssothecium circinans</name>
    <dbReference type="NCBI Taxonomy" id="147558"/>
    <lineage>
        <taxon>Eukaryota</taxon>
        <taxon>Fungi</taxon>
        <taxon>Dikarya</taxon>
        <taxon>Ascomycota</taxon>
        <taxon>Pezizomycotina</taxon>
        <taxon>Dothideomycetes</taxon>
        <taxon>Pleosporomycetidae</taxon>
        <taxon>Pleosporales</taxon>
        <taxon>Massarineae</taxon>
        <taxon>Massarinaceae</taxon>
        <taxon>Byssothecium</taxon>
    </lineage>
</organism>
<name>A0A6A5TUJ1_9PLEO</name>
<evidence type="ECO:0000313" key="2">
    <source>
        <dbReference type="EMBL" id="KAF1956603.1"/>
    </source>
</evidence>
<evidence type="ECO:0000256" key="1">
    <source>
        <dbReference type="SAM" id="MobiDB-lite"/>
    </source>
</evidence>
<reference evidence="2" key="1">
    <citation type="journal article" date="2020" name="Stud. Mycol.">
        <title>101 Dothideomycetes genomes: a test case for predicting lifestyles and emergence of pathogens.</title>
        <authorList>
            <person name="Haridas S."/>
            <person name="Albert R."/>
            <person name="Binder M."/>
            <person name="Bloem J."/>
            <person name="Labutti K."/>
            <person name="Salamov A."/>
            <person name="Andreopoulos B."/>
            <person name="Baker S."/>
            <person name="Barry K."/>
            <person name="Bills G."/>
            <person name="Bluhm B."/>
            <person name="Cannon C."/>
            <person name="Castanera R."/>
            <person name="Culley D."/>
            <person name="Daum C."/>
            <person name="Ezra D."/>
            <person name="Gonzalez J."/>
            <person name="Henrissat B."/>
            <person name="Kuo A."/>
            <person name="Liang C."/>
            <person name="Lipzen A."/>
            <person name="Lutzoni F."/>
            <person name="Magnuson J."/>
            <person name="Mondo S."/>
            <person name="Nolan M."/>
            <person name="Ohm R."/>
            <person name="Pangilinan J."/>
            <person name="Park H.-J."/>
            <person name="Ramirez L."/>
            <person name="Alfaro M."/>
            <person name="Sun H."/>
            <person name="Tritt A."/>
            <person name="Yoshinaga Y."/>
            <person name="Zwiers L.-H."/>
            <person name="Turgeon B."/>
            <person name="Goodwin S."/>
            <person name="Spatafora J."/>
            <person name="Crous P."/>
            <person name="Grigoriev I."/>
        </authorList>
    </citation>
    <scope>NUCLEOTIDE SEQUENCE</scope>
    <source>
        <strain evidence="2">CBS 675.92</strain>
    </source>
</reference>
<feature type="region of interest" description="Disordered" evidence="1">
    <location>
        <begin position="1"/>
        <end position="34"/>
    </location>
</feature>
<sequence length="284" mass="31327">MTSAPPSAELQEYQRLLSTPATSKSDAQADTENEHIKTSPLVWWDVKEKTADTNFQQYGVLGHIPSATSPASRESMKPILLSTNAPWSAFLCGSQGSRKSYTLSCMLENCLLKDETIGRNPKPLAGIVFHYDSLQGSGVREAAYMCERVETRVLVSESNYGRLKKLYEEMAEKKGGSVVVEKLKSHSGHLDTERMKTLMVVGKEGEMPLYMHSAKKNRDILTGTPGVLTIIDLTDPVIDADFSCVLFDICLSIFLSQTKCSKIIALDEAHNYMTASSAAENQFT</sequence>
<evidence type="ECO:0000313" key="3">
    <source>
        <dbReference type="Proteomes" id="UP000800035"/>
    </source>
</evidence>
<dbReference type="EMBL" id="ML976991">
    <property type="protein sequence ID" value="KAF1956603.1"/>
    <property type="molecule type" value="Genomic_DNA"/>
</dbReference>
<keyword evidence="3" id="KW-1185">Reference proteome</keyword>
<accession>A0A6A5TUJ1</accession>
<dbReference type="OrthoDB" id="2316594at2759"/>
<protein>
    <submittedName>
        <fullName evidence="2">Uncharacterized protein</fullName>
    </submittedName>
</protein>
<gene>
    <name evidence="2" type="ORF">CC80DRAFT_593332</name>
</gene>
<proteinExistence type="predicted"/>
<feature type="compositionally biased region" description="Polar residues" evidence="1">
    <location>
        <begin position="16"/>
        <end position="30"/>
    </location>
</feature>